<keyword evidence="2" id="KW-1185">Reference proteome</keyword>
<accession>A0A0D2KH97</accession>
<evidence type="ECO:0000313" key="2">
    <source>
        <dbReference type="Proteomes" id="UP000054270"/>
    </source>
</evidence>
<dbReference type="STRING" id="945553.A0A0D2KH97"/>
<protein>
    <submittedName>
        <fullName evidence="1">Uncharacterized protein</fullName>
    </submittedName>
</protein>
<dbReference type="Proteomes" id="UP000054270">
    <property type="component" value="Unassembled WGS sequence"/>
</dbReference>
<dbReference type="OrthoDB" id="3269417at2759"/>
<organism evidence="1 2">
    <name type="scientific">Hypholoma sublateritium (strain FD-334 SS-4)</name>
    <dbReference type="NCBI Taxonomy" id="945553"/>
    <lineage>
        <taxon>Eukaryota</taxon>
        <taxon>Fungi</taxon>
        <taxon>Dikarya</taxon>
        <taxon>Basidiomycota</taxon>
        <taxon>Agaricomycotina</taxon>
        <taxon>Agaricomycetes</taxon>
        <taxon>Agaricomycetidae</taxon>
        <taxon>Agaricales</taxon>
        <taxon>Agaricineae</taxon>
        <taxon>Strophariaceae</taxon>
        <taxon>Hypholoma</taxon>
    </lineage>
</organism>
<sequence>RYRQISTFGSGTIRCFSANSSEMKKLAARDFEDLLQARNFTICLLLISCAIPAFEGLLEGNDNKRLMKLLYRTAEWHGLAKLRMHTESSLSLLDELTKEFGELMRKFQDLTCAKFSTVELPKERAARRRRQIKRGVPKPVADSDMTDVTPASGTVSECKLLPANLNLSTVKFHFLGDYVQHIRNFGTTDSYSTQLVCPLNYAHYGKTHTYWCRVN</sequence>
<reference evidence="2" key="1">
    <citation type="submission" date="2014-04" db="EMBL/GenBank/DDBJ databases">
        <title>Evolutionary Origins and Diversification of the Mycorrhizal Mutualists.</title>
        <authorList>
            <consortium name="DOE Joint Genome Institute"/>
            <consortium name="Mycorrhizal Genomics Consortium"/>
            <person name="Kohler A."/>
            <person name="Kuo A."/>
            <person name="Nagy L.G."/>
            <person name="Floudas D."/>
            <person name="Copeland A."/>
            <person name="Barry K.W."/>
            <person name="Cichocki N."/>
            <person name="Veneault-Fourrey C."/>
            <person name="LaButti K."/>
            <person name="Lindquist E.A."/>
            <person name="Lipzen A."/>
            <person name="Lundell T."/>
            <person name="Morin E."/>
            <person name="Murat C."/>
            <person name="Riley R."/>
            <person name="Ohm R."/>
            <person name="Sun H."/>
            <person name="Tunlid A."/>
            <person name="Henrissat B."/>
            <person name="Grigoriev I.V."/>
            <person name="Hibbett D.S."/>
            <person name="Martin F."/>
        </authorList>
    </citation>
    <scope>NUCLEOTIDE SEQUENCE [LARGE SCALE GENOMIC DNA]</scope>
    <source>
        <strain evidence="2">FD-334 SS-4</strain>
    </source>
</reference>
<proteinExistence type="predicted"/>
<name>A0A0D2KH97_HYPSF</name>
<dbReference type="EMBL" id="KN817701">
    <property type="protein sequence ID" value="KJA13982.1"/>
    <property type="molecule type" value="Genomic_DNA"/>
</dbReference>
<evidence type="ECO:0000313" key="1">
    <source>
        <dbReference type="EMBL" id="KJA13982.1"/>
    </source>
</evidence>
<dbReference type="OMA" id="TTHIVSC"/>
<dbReference type="AlphaFoldDB" id="A0A0D2KH97"/>
<feature type="non-terminal residue" evidence="1">
    <location>
        <position position="1"/>
    </location>
</feature>
<gene>
    <name evidence="1" type="ORF">HYPSUDRAFT_150921</name>
</gene>